<accession>A0A7W9MKF4</accession>
<dbReference type="RefSeq" id="WP_184546633.1">
    <property type="nucleotide sequence ID" value="NZ_JACHMP010000001.1"/>
</dbReference>
<evidence type="ECO:0008006" key="3">
    <source>
        <dbReference type="Google" id="ProtNLM"/>
    </source>
</evidence>
<dbReference type="Proteomes" id="UP000540685">
    <property type="component" value="Unassembled WGS sequence"/>
</dbReference>
<sequence length="287" mass="32103">MFRQNYAVMPRHVLCVLGSGLEVEAVEKVVADVAGPGFVVVNQEHHQRGFDPRMPRSFESCLVDDSFTDSDWKAVREHDSVVYVLSPPMRQHNAFDIHRNVIVGMGDGVFEELWDDVFDVSRRTLAVTAALLRSGATAVKNDSSGLTHGRDHWLALADVMAGEPDRVKLAVTLFSAWVKRPLGDGNTVESCGMHLLGAPDVAVDLGRDTSEPMPAELLESGVELIDQMALYLLVEQRAREMMDGEGFRLAPDAQRWVLERHPCRSYEEDDFFHNPYGVWLLTPDTEE</sequence>
<organism evidence="1 2">
    <name type="scientific">Streptosporangium becharense</name>
    <dbReference type="NCBI Taxonomy" id="1816182"/>
    <lineage>
        <taxon>Bacteria</taxon>
        <taxon>Bacillati</taxon>
        <taxon>Actinomycetota</taxon>
        <taxon>Actinomycetes</taxon>
        <taxon>Streptosporangiales</taxon>
        <taxon>Streptosporangiaceae</taxon>
        <taxon>Streptosporangium</taxon>
    </lineage>
</organism>
<dbReference type="EMBL" id="JACHMP010000001">
    <property type="protein sequence ID" value="MBB5823573.1"/>
    <property type="molecule type" value="Genomic_DNA"/>
</dbReference>
<gene>
    <name evidence="1" type="ORF">F4562_006635</name>
</gene>
<protein>
    <recommendedName>
        <fullName evidence="3">DUF4261 domain-containing protein</fullName>
    </recommendedName>
</protein>
<name>A0A7W9MKF4_9ACTN</name>
<proteinExistence type="predicted"/>
<reference evidence="1 2" key="1">
    <citation type="submission" date="2020-08" db="EMBL/GenBank/DDBJ databases">
        <title>Sequencing the genomes of 1000 actinobacteria strains.</title>
        <authorList>
            <person name="Klenk H.-P."/>
        </authorList>
    </citation>
    <scope>NUCLEOTIDE SEQUENCE [LARGE SCALE GENOMIC DNA]</scope>
    <source>
        <strain evidence="1 2">DSM 46887</strain>
    </source>
</reference>
<dbReference type="AlphaFoldDB" id="A0A7W9MKF4"/>
<keyword evidence="2" id="KW-1185">Reference proteome</keyword>
<comment type="caution">
    <text evidence="1">The sequence shown here is derived from an EMBL/GenBank/DDBJ whole genome shotgun (WGS) entry which is preliminary data.</text>
</comment>
<evidence type="ECO:0000313" key="1">
    <source>
        <dbReference type="EMBL" id="MBB5823573.1"/>
    </source>
</evidence>
<evidence type="ECO:0000313" key="2">
    <source>
        <dbReference type="Proteomes" id="UP000540685"/>
    </source>
</evidence>